<feature type="domain" description="Glycosyl transferase family 1" evidence="1">
    <location>
        <begin position="183"/>
        <end position="330"/>
    </location>
</feature>
<dbReference type="Gene3D" id="3.40.50.2000">
    <property type="entry name" value="Glycogen Phosphorylase B"/>
    <property type="match status" value="2"/>
</dbReference>
<dbReference type="PANTHER" id="PTHR45947:SF3">
    <property type="entry name" value="SULFOQUINOVOSYL TRANSFERASE SQD2"/>
    <property type="match status" value="1"/>
</dbReference>
<dbReference type="RefSeq" id="WP_128532634.1">
    <property type="nucleotide sequence ID" value="NZ_SBIW01000002.1"/>
</dbReference>
<dbReference type="PANTHER" id="PTHR45947">
    <property type="entry name" value="SULFOQUINOVOSYL TRANSFERASE SQD2"/>
    <property type="match status" value="1"/>
</dbReference>
<reference evidence="2 3" key="1">
    <citation type="submission" date="2019-01" db="EMBL/GenBank/DDBJ databases">
        <title>Mucilaginibacter antarcticum sp. nov., isolated from antarctic soil.</title>
        <authorList>
            <person name="Yan Y.-Q."/>
            <person name="Du Z.-J."/>
        </authorList>
    </citation>
    <scope>NUCLEOTIDE SEQUENCE [LARGE SCALE GENOMIC DNA]</scope>
    <source>
        <strain evidence="2 3">F01003</strain>
    </source>
</reference>
<name>A0A3S3Z2D3_9SPHI</name>
<proteinExistence type="predicted"/>
<keyword evidence="2" id="KW-0808">Transferase</keyword>
<dbReference type="AlphaFoldDB" id="A0A3S3Z2D3"/>
<accession>A0A3S3Z2D3</accession>
<comment type="caution">
    <text evidence="2">The sequence shown here is derived from an EMBL/GenBank/DDBJ whole genome shotgun (WGS) entry which is preliminary data.</text>
</comment>
<dbReference type="CDD" id="cd03801">
    <property type="entry name" value="GT4_PimA-like"/>
    <property type="match status" value="1"/>
</dbReference>
<keyword evidence="3" id="KW-1185">Reference proteome</keyword>
<evidence type="ECO:0000259" key="1">
    <source>
        <dbReference type="Pfam" id="PF00534"/>
    </source>
</evidence>
<sequence length="367" mass="41512">MRFVFASYVYTPNFHEPDAWLKRINAYAGIQEALSRTNEVVSIEQIDYEGRHFSGGVDYHFKRYPAAALRYYPRKLNQFIKSLQPDVVVIQSLHFPLQVMLLRLVLGKRVKIMVQNHAEQPATGLKKQLQKLADRHINAYLFASYAMGVEWVAAGNLASAAKIHEAMEVSSVFYPVNGEIAKHKTGITGNPVFLWVGRLNANKDPVNVVKAFLKFSQQEPNGRLYMIYHTDELLHAIQALLASTPQLSHSVVLVGKFPHHELLYWFNSADFIISGSHYEGSGASVCEAMSCGCVPVVTDILSFRMITNNGDCGILYTPGNEEALLQALHKTRQIDLWDKRKRSLEYFKTTLSFEAIARQIERIAHSL</sequence>
<dbReference type="InterPro" id="IPR001296">
    <property type="entry name" value="Glyco_trans_1"/>
</dbReference>
<dbReference type="SUPFAM" id="SSF53756">
    <property type="entry name" value="UDP-Glycosyltransferase/glycogen phosphorylase"/>
    <property type="match status" value="1"/>
</dbReference>
<dbReference type="GO" id="GO:0016757">
    <property type="term" value="F:glycosyltransferase activity"/>
    <property type="evidence" value="ECO:0007669"/>
    <property type="project" value="InterPro"/>
</dbReference>
<dbReference type="InterPro" id="IPR050194">
    <property type="entry name" value="Glycosyltransferase_grp1"/>
</dbReference>
<gene>
    <name evidence="2" type="ORF">EPL05_04820</name>
</gene>
<evidence type="ECO:0000313" key="3">
    <source>
        <dbReference type="Proteomes" id="UP000286701"/>
    </source>
</evidence>
<protein>
    <submittedName>
        <fullName evidence="2">Glycosyltransferase</fullName>
    </submittedName>
</protein>
<dbReference type="Proteomes" id="UP000286701">
    <property type="component" value="Unassembled WGS sequence"/>
</dbReference>
<organism evidence="2 3">
    <name type="scientific">Mucilaginibacter gilvus</name>
    <dbReference type="NCBI Taxonomy" id="2305909"/>
    <lineage>
        <taxon>Bacteria</taxon>
        <taxon>Pseudomonadati</taxon>
        <taxon>Bacteroidota</taxon>
        <taxon>Sphingobacteriia</taxon>
        <taxon>Sphingobacteriales</taxon>
        <taxon>Sphingobacteriaceae</taxon>
        <taxon>Mucilaginibacter</taxon>
    </lineage>
</organism>
<dbReference type="Pfam" id="PF00534">
    <property type="entry name" value="Glycos_transf_1"/>
    <property type="match status" value="1"/>
</dbReference>
<dbReference type="EMBL" id="SBIW01000002">
    <property type="protein sequence ID" value="RWY55701.1"/>
    <property type="molecule type" value="Genomic_DNA"/>
</dbReference>
<dbReference type="OrthoDB" id="9811239at2"/>
<evidence type="ECO:0000313" key="2">
    <source>
        <dbReference type="EMBL" id="RWY55701.1"/>
    </source>
</evidence>